<gene>
    <name evidence="1" type="ORF">PMAYCL1PPCAC_07433</name>
</gene>
<keyword evidence="2" id="KW-1185">Reference proteome</keyword>
<dbReference type="EMBL" id="BTRK01000002">
    <property type="protein sequence ID" value="GMR37238.1"/>
    <property type="molecule type" value="Genomic_DNA"/>
</dbReference>
<accession>A0AAN4Z9Z7</accession>
<name>A0AAN4Z9Z7_9BILA</name>
<protein>
    <submittedName>
        <fullName evidence="1">Uncharacterized protein</fullName>
    </submittedName>
</protein>
<evidence type="ECO:0000313" key="2">
    <source>
        <dbReference type="Proteomes" id="UP001328107"/>
    </source>
</evidence>
<evidence type="ECO:0000313" key="1">
    <source>
        <dbReference type="EMBL" id="GMR37238.1"/>
    </source>
</evidence>
<sequence>MNIHALRMTLQKAGATNVSEQRMKEVENMVHEQFLRLEKQSEDNDKDSALLLEIIEGDLEYRKKGYKPLGEKEQQRATRLVLS</sequence>
<organism evidence="1 2">
    <name type="scientific">Pristionchus mayeri</name>
    <dbReference type="NCBI Taxonomy" id="1317129"/>
    <lineage>
        <taxon>Eukaryota</taxon>
        <taxon>Metazoa</taxon>
        <taxon>Ecdysozoa</taxon>
        <taxon>Nematoda</taxon>
        <taxon>Chromadorea</taxon>
        <taxon>Rhabditida</taxon>
        <taxon>Rhabditina</taxon>
        <taxon>Diplogasteromorpha</taxon>
        <taxon>Diplogasteroidea</taxon>
        <taxon>Neodiplogasteridae</taxon>
        <taxon>Pristionchus</taxon>
    </lineage>
</organism>
<comment type="caution">
    <text evidence="1">The sequence shown here is derived from an EMBL/GenBank/DDBJ whole genome shotgun (WGS) entry which is preliminary data.</text>
</comment>
<dbReference type="AlphaFoldDB" id="A0AAN4Z9Z7"/>
<reference evidence="2" key="1">
    <citation type="submission" date="2022-10" db="EMBL/GenBank/DDBJ databases">
        <title>Genome assembly of Pristionchus species.</title>
        <authorList>
            <person name="Yoshida K."/>
            <person name="Sommer R.J."/>
        </authorList>
    </citation>
    <scope>NUCLEOTIDE SEQUENCE [LARGE SCALE GENOMIC DNA]</scope>
    <source>
        <strain evidence="2">RS5460</strain>
    </source>
</reference>
<dbReference type="Proteomes" id="UP001328107">
    <property type="component" value="Unassembled WGS sequence"/>
</dbReference>
<feature type="non-terminal residue" evidence="1">
    <location>
        <position position="83"/>
    </location>
</feature>
<proteinExistence type="predicted"/>